<organism evidence="1 2">
    <name type="scientific">Ancylostoma ceylanicum</name>
    <dbReference type="NCBI Taxonomy" id="53326"/>
    <lineage>
        <taxon>Eukaryota</taxon>
        <taxon>Metazoa</taxon>
        <taxon>Ecdysozoa</taxon>
        <taxon>Nematoda</taxon>
        <taxon>Chromadorea</taxon>
        <taxon>Rhabditida</taxon>
        <taxon>Rhabditina</taxon>
        <taxon>Rhabditomorpha</taxon>
        <taxon>Strongyloidea</taxon>
        <taxon>Ancylostomatidae</taxon>
        <taxon>Ancylostomatinae</taxon>
        <taxon>Ancylostoma</taxon>
    </lineage>
</organism>
<proteinExistence type="predicted"/>
<evidence type="ECO:0000313" key="1">
    <source>
        <dbReference type="EMBL" id="EYC01221.1"/>
    </source>
</evidence>
<reference evidence="2" key="1">
    <citation type="journal article" date="2015" name="Nat. Genet.">
        <title>The genome and transcriptome of the zoonotic hookworm Ancylostoma ceylanicum identify infection-specific gene families.</title>
        <authorList>
            <person name="Schwarz E.M."/>
            <person name="Hu Y."/>
            <person name="Antoshechkin I."/>
            <person name="Miller M.M."/>
            <person name="Sternberg P.W."/>
            <person name="Aroian R.V."/>
        </authorList>
    </citation>
    <scope>NUCLEOTIDE SEQUENCE</scope>
    <source>
        <strain evidence="2">HY135</strain>
    </source>
</reference>
<evidence type="ECO:0000313" key="2">
    <source>
        <dbReference type="Proteomes" id="UP000024635"/>
    </source>
</evidence>
<dbReference type="AlphaFoldDB" id="A0A016TET4"/>
<keyword evidence="2" id="KW-1185">Reference proteome</keyword>
<dbReference type="Proteomes" id="UP000024635">
    <property type="component" value="Unassembled WGS sequence"/>
</dbReference>
<sequence length="80" mass="9426">MAEFEVVPHDHSKIASAYHFSRLSKKSGEELARLLKEHPKEQNKPYQELAQVGLKLLDWARRKFFFFQAYRETAIIFATT</sequence>
<gene>
    <name evidence="1" type="primary">Acey_s0109.g128</name>
    <name evidence="1" type="ORF">Y032_0109g128</name>
</gene>
<accession>A0A016TET4</accession>
<name>A0A016TET4_9BILA</name>
<comment type="caution">
    <text evidence="1">The sequence shown here is derived from an EMBL/GenBank/DDBJ whole genome shotgun (WGS) entry which is preliminary data.</text>
</comment>
<dbReference type="EMBL" id="JARK01001445">
    <property type="protein sequence ID" value="EYC01221.1"/>
    <property type="molecule type" value="Genomic_DNA"/>
</dbReference>
<protein>
    <submittedName>
        <fullName evidence="1">Uncharacterized protein</fullName>
    </submittedName>
</protein>